<dbReference type="AlphaFoldDB" id="A0A5D2YH14"/>
<dbReference type="Proteomes" id="UP000323597">
    <property type="component" value="Chromosome A07"/>
</dbReference>
<sequence length="85" mass="9868">KPKTFFQNPFFLKNILPFCFFFKKKPRIISSPSLPSRRAKTQLSFAASCAVVNSHRKAKVPPFCQRIERCCEILEEECMIVQRAS</sequence>
<protein>
    <submittedName>
        <fullName evidence="1">Uncharacterized protein</fullName>
    </submittedName>
</protein>
<dbReference type="EMBL" id="CM017642">
    <property type="protein sequence ID" value="TYJ25664.1"/>
    <property type="molecule type" value="Genomic_DNA"/>
</dbReference>
<keyword evidence="2" id="KW-1185">Reference proteome</keyword>
<feature type="non-terminal residue" evidence="1">
    <location>
        <position position="1"/>
    </location>
</feature>
<reference evidence="1 2" key="1">
    <citation type="submission" date="2019-07" db="EMBL/GenBank/DDBJ databases">
        <title>WGS assembly of Gossypium mustelinum.</title>
        <authorList>
            <person name="Chen Z.J."/>
            <person name="Sreedasyam A."/>
            <person name="Ando A."/>
            <person name="Song Q."/>
            <person name="De L."/>
            <person name="Hulse-Kemp A."/>
            <person name="Ding M."/>
            <person name="Ye W."/>
            <person name="Kirkbride R."/>
            <person name="Jenkins J."/>
            <person name="Plott C."/>
            <person name="Lovell J."/>
            <person name="Lin Y.-M."/>
            <person name="Vaughn R."/>
            <person name="Liu B."/>
            <person name="Li W."/>
            <person name="Simpson S."/>
            <person name="Scheffler B."/>
            <person name="Saski C."/>
            <person name="Grover C."/>
            <person name="Hu G."/>
            <person name="Conover J."/>
            <person name="Carlson J."/>
            <person name="Shu S."/>
            <person name="Boston L."/>
            <person name="Williams M."/>
            <person name="Peterson D."/>
            <person name="Mcgee K."/>
            <person name="Jones D."/>
            <person name="Wendel J."/>
            <person name="Stelly D."/>
            <person name="Grimwood J."/>
            <person name="Schmutz J."/>
        </authorList>
    </citation>
    <scope>NUCLEOTIDE SEQUENCE [LARGE SCALE GENOMIC DNA]</scope>
    <source>
        <strain evidence="1">1408120.09</strain>
    </source>
</reference>
<name>A0A5D2YH14_GOSMU</name>
<gene>
    <name evidence="1" type="ORF">E1A91_A07G065100v1</name>
</gene>
<proteinExistence type="predicted"/>
<evidence type="ECO:0000313" key="2">
    <source>
        <dbReference type="Proteomes" id="UP000323597"/>
    </source>
</evidence>
<dbReference type="EMBL" id="CM017642">
    <property type="protein sequence ID" value="TYJ25666.1"/>
    <property type="molecule type" value="Genomic_DNA"/>
</dbReference>
<evidence type="ECO:0000313" key="1">
    <source>
        <dbReference type="EMBL" id="TYJ25667.1"/>
    </source>
</evidence>
<accession>A0A5D2YH14</accession>
<dbReference type="EMBL" id="CM017642">
    <property type="protein sequence ID" value="TYJ25665.1"/>
    <property type="molecule type" value="Genomic_DNA"/>
</dbReference>
<dbReference type="EMBL" id="CM017642">
    <property type="protein sequence ID" value="TYJ25667.1"/>
    <property type="molecule type" value="Genomic_DNA"/>
</dbReference>
<organism evidence="1 2">
    <name type="scientific">Gossypium mustelinum</name>
    <name type="common">Cotton</name>
    <name type="synonym">Gossypium caicoense</name>
    <dbReference type="NCBI Taxonomy" id="34275"/>
    <lineage>
        <taxon>Eukaryota</taxon>
        <taxon>Viridiplantae</taxon>
        <taxon>Streptophyta</taxon>
        <taxon>Embryophyta</taxon>
        <taxon>Tracheophyta</taxon>
        <taxon>Spermatophyta</taxon>
        <taxon>Magnoliopsida</taxon>
        <taxon>eudicotyledons</taxon>
        <taxon>Gunneridae</taxon>
        <taxon>Pentapetalae</taxon>
        <taxon>rosids</taxon>
        <taxon>malvids</taxon>
        <taxon>Malvales</taxon>
        <taxon>Malvaceae</taxon>
        <taxon>Malvoideae</taxon>
        <taxon>Gossypium</taxon>
    </lineage>
</organism>